<evidence type="ECO:0000313" key="3">
    <source>
        <dbReference type="EMBL" id="STN85039.1"/>
    </source>
</evidence>
<reference evidence="3 4" key="1">
    <citation type="submission" date="2018-06" db="EMBL/GenBank/DDBJ databases">
        <authorList>
            <consortium name="Pathogen Informatics"/>
            <person name="Doyle S."/>
        </authorList>
    </citation>
    <scope>NUCLEOTIDE SEQUENCE [LARGE SCALE GENOMIC DNA]</scope>
    <source>
        <strain evidence="3 4">NCTC9706</strain>
    </source>
</reference>
<gene>
    <name evidence="3" type="primary">rhaR_2</name>
    <name evidence="3" type="ORF">NCTC9706_02092</name>
</gene>
<organism evidence="3 4">
    <name type="scientific">Escherichia coli</name>
    <dbReference type="NCBI Taxonomy" id="562"/>
    <lineage>
        <taxon>Bacteria</taxon>
        <taxon>Pseudomonadati</taxon>
        <taxon>Pseudomonadota</taxon>
        <taxon>Gammaproteobacteria</taxon>
        <taxon>Enterobacterales</taxon>
        <taxon>Enterobacteriaceae</taxon>
        <taxon>Escherichia</taxon>
    </lineage>
</organism>
<dbReference type="InterPro" id="IPR014710">
    <property type="entry name" value="RmlC-like_jellyroll"/>
</dbReference>
<evidence type="ECO:0000259" key="2">
    <source>
        <dbReference type="Pfam" id="PF02311"/>
    </source>
</evidence>
<evidence type="ECO:0000256" key="1">
    <source>
        <dbReference type="ARBA" id="ARBA00023125"/>
    </source>
</evidence>
<dbReference type="Gene3D" id="2.60.120.10">
    <property type="entry name" value="Jelly Rolls"/>
    <property type="match status" value="1"/>
</dbReference>
<dbReference type="Pfam" id="PF02311">
    <property type="entry name" value="AraC_binding"/>
    <property type="match status" value="1"/>
</dbReference>
<dbReference type="AlphaFoldDB" id="A0A377FFE9"/>
<name>A0A377FFE9_ECOLX</name>
<dbReference type="EMBL" id="UGGJ01000004">
    <property type="protein sequence ID" value="STN85039.1"/>
    <property type="molecule type" value="Genomic_DNA"/>
</dbReference>
<feature type="domain" description="AraC-type arabinose-binding/dimerisation" evidence="2">
    <location>
        <begin position="51"/>
        <end position="96"/>
    </location>
</feature>
<dbReference type="GO" id="GO:0003677">
    <property type="term" value="F:DNA binding"/>
    <property type="evidence" value="ECO:0007669"/>
    <property type="project" value="UniProtKB-KW"/>
</dbReference>
<evidence type="ECO:0000313" key="4">
    <source>
        <dbReference type="Proteomes" id="UP000254460"/>
    </source>
</evidence>
<dbReference type="Proteomes" id="UP000254460">
    <property type="component" value="Unassembled WGS sequence"/>
</dbReference>
<dbReference type="SUPFAM" id="SSF51182">
    <property type="entry name" value="RmlC-like cupins"/>
    <property type="match status" value="1"/>
</dbReference>
<dbReference type="GO" id="GO:0006355">
    <property type="term" value="P:regulation of DNA-templated transcription"/>
    <property type="evidence" value="ECO:0007669"/>
    <property type="project" value="InterPro"/>
</dbReference>
<dbReference type="InterPro" id="IPR011051">
    <property type="entry name" value="RmlC_Cupin_sf"/>
</dbReference>
<sequence>MAFCNNANLLNVFVRHIANNQLRSLAEVATVAHQLKLLKDDFFASDQQAVAVADRYPQDVFAEHTHDFCELVIVWRGNGLHVLNDRPYRITRGDLFY</sequence>
<accession>A0A377FFE9</accession>
<protein>
    <submittedName>
        <fullName evidence="3">Transcriptional activator RhaR</fullName>
    </submittedName>
</protein>
<dbReference type="InterPro" id="IPR003313">
    <property type="entry name" value="AraC-bd"/>
</dbReference>
<keyword evidence="1" id="KW-0238">DNA-binding</keyword>
<proteinExistence type="predicted"/>